<evidence type="ECO:0000313" key="3">
    <source>
        <dbReference type="Proteomes" id="UP000559027"/>
    </source>
</evidence>
<comment type="caution">
    <text evidence="2">The sequence shown here is derived from an EMBL/GenBank/DDBJ whole genome shotgun (WGS) entry which is preliminary data.</text>
</comment>
<keyword evidence="1" id="KW-1133">Transmembrane helix</keyword>
<feature type="transmembrane region" description="Helical" evidence="1">
    <location>
        <begin position="167"/>
        <end position="190"/>
    </location>
</feature>
<dbReference type="OrthoDB" id="2756618at2759"/>
<evidence type="ECO:0000313" key="2">
    <source>
        <dbReference type="EMBL" id="KAF5363380.1"/>
    </source>
</evidence>
<feature type="transmembrane region" description="Helical" evidence="1">
    <location>
        <begin position="202"/>
        <end position="225"/>
    </location>
</feature>
<evidence type="ECO:0000256" key="1">
    <source>
        <dbReference type="SAM" id="Phobius"/>
    </source>
</evidence>
<dbReference type="AlphaFoldDB" id="A0A8H5LMT3"/>
<feature type="transmembrane region" description="Helical" evidence="1">
    <location>
        <begin position="20"/>
        <end position="38"/>
    </location>
</feature>
<keyword evidence="1" id="KW-0472">Membrane</keyword>
<feature type="transmembrane region" description="Helical" evidence="1">
    <location>
        <begin position="98"/>
        <end position="120"/>
    </location>
</feature>
<organism evidence="2 3">
    <name type="scientific">Leucocoprinus leucothites</name>
    <dbReference type="NCBI Taxonomy" id="201217"/>
    <lineage>
        <taxon>Eukaryota</taxon>
        <taxon>Fungi</taxon>
        <taxon>Dikarya</taxon>
        <taxon>Basidiomycota</taxon>
        <taxon>Agaricomycotina</taxon>
        <taxon>Agaricomycetes</taxon>
        <taxon>Agaricomycetidae</taxon>
        <taxon>Agaricales</taxon>
        <taxon>Agaricineae</taxon>
        <taxon>Agaricaceae</taxon>
        <taxon>Leucocoprinus</taxon>
    </lineage>
</organism>
<keyword evidence="1" id="KW-0812">Transmembrane</keyword>
<feature type="transmembrane region" description="Helical" evidence="1">
    <location>
        <begin position="231"/>
        <end position="252"/>
    </location>
</feature>
<accession>A0A8H5LMT3</accession>
<gene>
    <name evidence="2" type="ORF">D9756_000016</name>
</gene>
<feature type="transmembrane region" description="Helical" evidence="1">
    <location>
        <begin position="50"/>
        <end position="78"/>
    </location>
</feature>
<reference evidence="2 3" key="1">
    <citation type="journal article" date="2020" name="ISME J.">
        <title>Uncovering the hidden diversity of litter-decomposition mechanisms in mushroom-forming fungi.</title>
        <authorList>
            <person name="Floudas D."/>
            <person name="Bentzer J."/>
            <person name="Ahren D."/>
            <person name="Johansson T."/>
            <person name="Persson P."/>
            <person name="Tunlid A."/>
        </authorList>
    </citation>
    <scope>NUCLEOTIDE SEQUENCE [LARGE SCALE GENOMIC DNA]</scope>
    <source>
        <strain evidence="2 3">CBS 146.42</strain>
    </source>
</reference>
<feature type="transmembrane region" description="Helical" evidence="1">
    <location>
        <begin position="127"/>
        <end position="147"/>
    </location>
</feature>
<protein>
    <submittedName>
        <fullName evidence="2">Uncharacterized protein</fullName>
    </submittedName>
</protein>
<dbReference type="Proteomes" id="UP000559027">
    <property type="component" value="Unassembled WGS sequence"/>
</dbReference>
<proteinExistence type="predicted"/>
<dbReference type="EMBL" id="JAACJO010000001">
    <property type="protein sequence ID" value="KAF5363380.1"/>
    <property type="molecule type" value="Genomic_DNA"/>
</dbReference>
<name>A0A8H5LMT3_9AGAR</name>
<sequence length="312" mass="34583">MTVDISLNTAELTALLLESLLYGIFLVLFCILLIIAFFSKNTELPKKRYIIPIGTLMMLLATSHLIIDFLRVLVAFVPQDPKHPADKFFKILSHPYAVLNWTLYGLQTILGDSVLVWRCYVFCDKRWWTLIPGITLIGFNIANLIILSRDLTLAVGAEFIHLIRPWIASWVSASATLQILYSLAIVFQISRNFRGAGRRVNAVLRAIIESCALYTLFALALLITFEEASDADWVLIDMISPIVGISFCLIIIQLHMHFRAGHSTAASISAWVVGDNLGSGTVTGVLPGEANIRMIKFPSSSTLRELDSGGSV</sequence>
<keyword evidence="3" id="KW-1185">Reference proteome</keyword>